<comment type="caution">
    <text evidence="1">The sequence shown here is derived from an EMBL/GenBank/DDBJ whole genome shotgun (WGS) entry which is preliminary data.</text>
</comment>
<dbReference type="EMBL" id="BEXT01000001">
    <property type="protein sequence ID" value="GBC61286.1"/>
    <property type="molecule type" value="Genomic_DNA"/>
</dbReference>
<name>A0A401FWE2_9BACT</name>
<dbReference type="AlphaFoldDB" id="A0A401FWE2"/>
<accession>A0A401FWE2</accession>
<evidence type="ECO:0000313" key="2">
    <source>
        <dbReference type="Proteomes" id="UP000288096"/>
    </source>
</evidence>
<gene>
    <name evidence="1" type="ORF">DENIS_2246</name>
</gene>
<dbReference type="Proteomes" id="UP000288096">
    <property type="component" value="Unassembled WGS sequence"/>
</dbReference>
<organism evidence="1 2">
    <name type="scientific">Desulfonema ishimotonii</name>
    <dbReference type="NCBI Taxonomy" id="45657"/>
    <lineage>
        <taxon>Bacteria</taxon>
        <taxon>Pseudomonadati</taxon>
        <taxon>Thermodesulfobacteriota</taxon>
        <taxon>Desulfobacteria</taxon>
        <taxon>Desulfobacterales</taxon>
        <taxon>Desulfococcaceae</taxon>
        <taxon>Desulfonema</taxon>
    </lineage>
</organism>
<reference evidence="2" key="2">
    <citation type="submission" date="2019-01" db="EMBL/GenBank/DDBJ databases">
        <title>Genome sequence of Desulfonema ishimotonii strain Tokyo 01.</title>
        <authorList>
            <person name="Fukui M."/>
        </authorList>
    </citation>
    <scope>NUCLEOTIDE SEQUENCE [LARGE SCALE GENOMIC DNA]</scope>
    <source>
        <strain evidence="2">Tokyo 01</strain>
    </source>
</reference>
<reference evidence="2" key="1">
    <citation type="submission" date="2017-11" db="EMBL/GenBank/DDBJ databases">
        <authorList>
            <person name="Watanabe M."/>
            <person name="Kojima H."/>
        </authorList>
    </citation>
    <scope>NUCLEOTIDE SEQUENCE [LARGE SCALE GENOMIC DNA]</scope>
    <source>
        <strain evidence="2">Tokyo 01</strain>
    </source>
</reference>
<keyword evidence="2" id="KW-1185">Reference proteome</keyword>
<dbReference type="RefSeq" id="WP_166405038.1">
    <property type="nucleotide sequence ID" value="NZ_BEXT01000001.1"/>
</dbReference>
<evidence type="ECO:0000313" key="1">
    <source>
        <dbReference type="EMBL" id="GBC61286.1"/>
    </source>
</evidence>
<proteinExistence type="predicted"/>
<protein>
    <submittedName>
        <fullName evidence="1">Peroxiredoxin</fullName>
    </submittedName>
</protein>
<sequence length="47" mass="5340">MARIGKPLDMLAPFPDMELRLISGERLRLPAAFEGGYGVVLLYRGYW</sequence>